<proteinExistence type="predicted"/>
<keyword evidence="2 4" id="KW-0863">Zinc-finger</keyword>
<evidence type="ECO:0000256" key="5">
    <source>
        <dbReference type="SAM" id="MobiDB-lite"/>
    </source>
</evidence>
<gene>
    <name evidence="7" type="ORF">BDV98DRAFT_566450</name>
</gene>
<evidence type="ECO:0000256" key="1">
    <source>
        <dbReference type="ARBA" id="ARBA00022723"/>
    </source>
</evidence>
<feature type="compositionally biased region" description="Low complexity" evidence="5">
    <location>
        <begin position="308"/>
        <end position="320"/>
    </location>
</feature>
<dbReference type="Proteomes" id="UP000305067">
    <property type="component" value="Unassembled WGS sequence"/>
</dbReference>
<evidence type="ECO:0000256" key="4">
    <source>
        <dbReference type="PROSITE-ProRule" id="PRU00723"/>
    </source>
</evidence>
<organism evidence="7 8">
    <name type="scientific">Pterulicium gracile</name>
    <dbReference type="NCBI Taxonomy" id="1884261"/>
    <lineage>
        <taxon>Eukaryota</taxon>
        <taxon>Fungi</taxon>
        <taxon>Dikarya</taxon>
        <taxon>Basidiomycota</taxon>
        <taxon>Agaricomycotina</taxon>
        <taxon>Agaricomycetes</taxon>
        <taxon>Agaricomycetidae</taxon>
        <taxon>Agaricales</taxon>
        <taxon>Pleurotineae</taxon>
        <taxon>Pterulaceae</taxon>
        <taxon>Pterulicium</taxon>
    </lineage>
</organism>
<feature type="zinc finger region" description="C3H1-type" evidence="4">
    <location>
        <begin position="164"/>
        <end position="192"/>
    </location>
</feature>
<dbReference type="InterPro" id="IPR000571">
    <property type="entry name" value="Znf_CCCH"/>
</dbReference>
<feature type="domain" description="C3H1-type" evidence="6">
    <location>
        <begin position="220"/>
        <end position="247"/>
    </location>
</feature>
<dbReference type="GO" id="GO:0005634">
    <property type="term" value="C:nucleus"/>
    <property type="evidence" value="ECO:0007669"/>
    <property type="project" value="TreeGrafter"/>
</dbReference>
<dbReference type="AlphaFoldDB" id="A0A5C3QJ56"/>
<evidence type="ECO:0000313" key="7">
    <source>
        <dbReference type="EMBL" id="TFL01956.1"/>
    </source>
</evidence>
<feature type="zinc finger region" description="C3H1-type" evidence="4">
    <location>
        <begin position="248"/>
        <end position="276"/>
    </location>
</feature>
<accession>A0A5C3QJ56</accession>
<feature type="zinc finger region" description="C3H1-type" evidence="4">
    <location>
        <begin position="196"/>
        <end position="219"/>
    </location>
</feature>
<dbReference type="PROSITE" id="PS50103">
    <property type="entry name" value="ZF_C3H1"/>
    <property type="match status" value="4"/>
</dbReference>
<feature type="region of interest" description="Disordered" evidence="5">
    <location>
        <begin position="308"/>
        <end position="403"/>
    </location>
</feature>
<protein>
    <recommendedName>
        <fullName evidence="6">C3H1-type domain-containing protein</fullName>
    </recommendedName>
</protein>
<feature type="domain" description="C3H1-type" evidence="6">
    <location>
        <begin position="164"/>
        <end position="192"/>
    </location>
</feature>
<dbReference type="GO" id="GO:0008270">
    <property type="term" value="F:zinc ion binding"/>
    <property type="evidence" value="ECO:0007669"/>
    <property type="project" value="UniProtKB-KW"/>
</dbReference>
<feature type="compositionally biased region" description="Polar residues" evidence="5">
    <location>
        <begin position="322"/>
        <end position="337"/>
    </location>
</feature>
<evidence type="ECO:0000259" key="6">
    <source>
        <dbReference type="PROSITE" id="PS50103"/>
    </source>
</evidence>
<evidence type="ECO:0000256" key="3">
    <source>
        <dbReference type="ARBA" id="ARBA00022833"/>
    </source>
</evidence>
<evidence type="ECO:0000256" key="2">
    <source>
        <dbReference type="ARBA" id="ARBA00022771"/>
    </source>
</evidence>
<feature type="region of interest" description="Disordered" evidence="5">
    <location>
        <begin position="19"/>
        <end position="78"/>
    </location>
</feature>
<dbReference type="STRING" id="1884261.A0A5C3QJ56"/>
<feature type="compositionally biased region" description="Acidic residues" evidence="5">
    <location>
        <begin position="355"/>
        <end position="390"/>
    </location>
</feature>
<dbReference type="SUPFAM" id="SSF90229">
    <property type="entry name" value="CCCH zinc finger"/>
    <property type="match status" value="1"/>
</dbReference>
<dbReference type="EMBL" id="ML178823">
    <property type="protein sequence ID" value="TFL01956.1"/>
    <property type="molecule type" value="Genomic_DNA"/>
</dbReference>
<dbReference type="Gene3D" id="4.10.1000.10">
    <property type="entry name" value="Zinc finger, CCCH-type"/>
    <property type="match status" value="2"/>
</dbReference>
<dbReference type="InterPro" id="IPR036855">
    <property type="entry name" value="Znf_CCCH_sf"/>
</dbReference>
<keyword evidence="8" id="KW-1185">Reference proteome</keyword>
<dbReference type="OrthoDB" id="410307at2759"/>
<feature type="compositionally biased region" description="Low complexity" evidence="5">
    <location>
        <begin position="109"/>
        <end position="121"/>
    </location>
</feature>
<sequence>MSTVTDEQKMRDEIARLKASINQHKSRPAPAPSRYGGYPAARPNTYVNPTYRQTANRYDPRNTTYSVGPTSTASGSAPKEVVLGGVAFESSRRSLVRKDLPKPPSVQRPSTSLKASSAPSSQFKKGGHRNPGPYAYKVKTGRHRGRNVAQRGRGFGRGEAKRTRYINKPCPRFSTTGACSRALTCQYQHDPDKIAICWNFLQGDCPNSAETCNLSHDATPERTPLCLHFLNNGRCTRSNCPFPHVNVGARTGICRDFAVLGYCEKGLNCDKQHIRECPDFAETGDCTQKGCKLPHVIRANRTRKAAISAVSDASSSSGQSRPVDSSGSDANSPSAQRTVLEAELGDEFISLTFNESDDEESDSDDSEEEADDDGEENMDEENNNDGDADSGPDLGSRDDIEMQ</sequence>
<feature type="compositionally biased region" description="Polar residues" evidence="5">
    <location>
        <begin position="45"/>
        <end position="75"/>
    </location>
</feature>
<name>A0A5C3QJ56_9AGAR</name>
<evidence type="ECO:0000313" key="8">
    <source>
        <dbReference type="Proteomes" id="UP000305067"/>
    </source>
</evidence>
<dbReference type="PANTHER" id="PTHR46156:SF1">
    <property type="entry name" value="ZINC FINGER CCCH DOMAIN-CONTAINING PROTEIN 3"/>
    <property type="match status" value="1"/>
</dbReference>
<keyword evidence="1 4" id="KW-0479">Metal-binding</keyword>
<reference evidence="7 8" key="1">
    <citation type="journal article" date="2019" name="Nat. Ecol. Evol.">
        <title>Megaphylogeny resolves global patterns of mushroom evolution.</title>
        <authorList>
            <person name="Varga T."/>
            <person name="Krizsan K."/>
            <person name="Foldi C."/>
            <person name="Dima B."/>
            <person name="Sanchez-Garcia M."/>
            <person name="Sanchez-Ramirez S."/>
            <person name="Szollosi G.J."/>
            <person name="Szarkandi J.G."/>
            <person name="Papp V."/>
            <person name="Albert L."/>
            <person name="Andreopoulos W."/>
            <person name="Angelini C."/>
            <person name="Antonin V."/>
            <person name="Barry K.W."/>
            <person name="Bougher N.L."/>
            <person name="Buchanan P."/>
            <person name="Buyck B."/>
            <person name="Bense V."/>
            <person name="Catcheside P."/>
            <person name="Chovatia M."/>
            <person name="Cooper J."/>
            <person name="Damon W."/>
            <person name="Desjardin D."/>
            <person name="Finy P."/>
            <person name="Geml J."/>
            <person name="Haridas S."/>
            <person name="Hughes K."/>
            <person name="Justo A."/>
            <person name="Karasinski D."/>
            <person name="Kautmanova I."/>
            <person name="Kiss B."/>
            <person name="Kocsube S."/>
            <person name="Kotiranta H."/>
            <person name="LaButti K.M."/>
            <person name="Lechner B.E."/>
            <person name="Liimatainen K."/>
            <person name="Lipzen A."/>
            <person name="Lukacs Z."/>
            <person name="Mihaltcheva S."/>
            <person name="Morgado L.N."/>
            <person name="Niskanen T."/>
            <person name="Noordeloos M.E."/>
            <person name="Ohm R.A."/>
            <person name="Ortiz-Santana B."/>
            <person name="Ovrebo C."/>
            <person name="Racz N."/>
            <person name="Riley R."/>
            <person name="Savchenko A."/>
            <person name="Shiryaev A."/>
            <person name="Soop K."/>
            <person name="Spirin V."/>
            <person name="Szebenyi C."/>
            <person name="Tomsovsky M."/>
            <person name="Tulloss R.E."/>
            <person name="Uehling J."/>
            <person name="Grigoriev I.V."/>
            <person name="Vagvolgyi C."/>
            <person name="Papp T."/>
            <person name="Martin F.M."/>
            <person name="Miettinen O."/>
            <person name="Hibbett D.S."/>
            <person name="Nagy L.G."/>
        </authorList>
    </citation>
    <scope>NUCLEOTIDE SEQUENCE [LARGE SCALE GENOMIC DNA]</scope>
    <source>
        <strain evidence="7 8">CBS 309.79</strain>
    </source>
</reference>
<dbReference type="SMART" id="SM00356">
    <property type="entry name" value="ZnF_C3H1"/>
    <property type="match status" value="4"/>
</dbReference>
<feature type="domain" description="C3H1-type" evidence="6">
    <location>
        <begin position="196"/>
        <end position="219"/>
    </location>
</feature>
<feature type="domain" description="C3H1-type" evidence="6">
    <location>
        <begin position="248"/>
        <end position="276"/>
    </location>
</feature>
<feature type="zinc finger region" description="C3H1-type" evidence="4">
    <location>
        <begin position="220"/>
        <end position="247"/>
    </location>
</feature>
<feature type="region of interest" description="Disordered" evidence="5">
    <location>
        <begin position="93"/>
        <end position="133"/>
    </location>
</feature>
<dbReference type="PANTHER" id="PTHR46156">
    <property type="entry name" value="CCCH ZINGC FINGER"/>
    <property type="match status" value="1"/>
</dbReference>
<keyword evidence="3 4" id="KW-0862">Zinc</keyword>